<evidence type="ECO:0000259" key="6">
    <source>
        <dbReference type="PROSITE" id="PS50983"/>
    </source>
</evidence>
<evidence type="ECO:0000313" key="7">
    <source>
        <dbReference type="EMBL" id="RFC66133.1"/>
    </source>
</evidence>
<keyword evidence="5" id="KW-0732">Signal</keyword>
<dbReference type="Gene3D" id="3.40.50.1980">
    <property type="entry name" value="Nitrogenase molybdenum iron protein domain"/>
    <property type="match status" value="2"/>
</dbReference>
<evidence type="ECO:0000256" key="4">
    <source>
        <dbReference type="ARBA" id="ARBA00022496"/>
    </source>
</evidence>
<keyword evidence="4" id="KW-0406">Ion transport</keyword>
<evidence type="ECO:0000313" key="8">
    <source>
        <dbReference type="Proteomes" id="UP000264310"/>
    </source>
</evidence>
<dbReference type="PROSITE" id="PS50983">
    <property type="entry name" value="FE_B12_PBP"/>
    <property type="match status" value="1"/>
</dbReference>
<dbReference type="Proteomes" id="UP000264310">
    <property type="component" value="Unassembled WGS sequence"/>
</dbReference>
<comment type="subcellular location">
    <subcellularLocation>
        <location evidence="1">Cell envelope</location>
    </subcellularLocation>
</comment>
<dbReference type="PANTHER" id="PTHR30532">
    <property type="entry name" value="IRON III DICITRATE-BINDING PERIPLASMIC PROTEIN"/>
    <property type="match status" value="1"/>
</dbReference>
<sequence length="317" mass="33510">MPTIFRRRTIFSSALSLALSATILSWTGILPTLAQDGSTITVATDQGEKSVPANPETIAVYDLAAIDTLDALGVEIDGVPTAVYPNYLEKFAGADYAKVGTLFEPDFEAVNALQPDLVVVGGRSRTQSEALSQIAPTIDMSVDNEDFLQNAFDRAHALGSIFDKADEADAKIAALKSSIEDLKAKAAGAGKGLILLTTGNRVSAFGPGSRFGVLHSGYGIEPADTGLDTGNHGEAVSFEYIAKIDPDWIFVIDRDAAIGRGSAASLLDNELVHGTKAWRNDRVVYLDPALWYLAASGLQSMQASVDQISEALSKNGS</sequence>
<dbReference type="Pfam" id="PF01497">
    <property type="entry name" value="Peripla_BP_2"/>
    <property type="match status" value="1"/>
</dbReference>
<keyword evidence="4" id="KW-0410">Iron transport</keyword>
<evidence type="ECO:0000256" key="1">
    <source>
        <dbReference type="ARBA" id="ARBA00004196"/>
    </source>
</evidence>
<dbReference type="InterPro" id="IPR051313">
    <property type="entry name" value="Bact_iron-sidero_bind"/>
</dbReference>
<evidence type="ECO:0000256" key="5">
    <source>
        <dbReference type="ARBA" id="ARBA00022729"/>
    </source>
</evidence>
<name>A0A371XA70_9HYPH</name>
<evidence type="ECO:0000256" key="3">
    <source>
        <dbReference type="ARBA" id="ARBA00022448"/>
    </source>
</evidence>
<accession>A0A371XA70</accession>
<keyword evidence="8" id="KW-1185">Reference proteome</keyword>
<proteinExistence type="inferred from homology"/>
<comment type="similarity">
    <text evidence="2">Belongs to the bacterial solute-binding protein 8 family.</text>
</comment>
<dbReference type="PANTHER" id="PTHR30532:SF28">
    <property type="entry name" value="PETROBACTIN-BINDING PROTEIN YCLQ"/>
    <property type="match status" value="1"/>
</dbReference>
<dbReference type="EMBL" id="QURL01000001">
    <property type="protein sequence ID" value="RFC66133.1"/>
    <property type="molecule type" value="Genomic_DNA"/>
</dbReference>
<dbReference type="GO" id="GO:0030288">
    <property type="term" value="C:outer membrane-bounded periplasmic space"/>
    <property type="evidence" value="ECO:0007669"/>
    <property type="project" value="TreeGrafter"/>
</dbReference>
<feature type="domain" description="Fe/B12 periplasmic-binding" evidence="6">
    <location>
        <begin position="57"/>
        <end position="316"/>
    </location>
</feature>
<comment type="caution">
    <text evidence="7">The sequence shown here is derived from an EMBL/GenBank/DDBJ whole genome shotgun (WGS) entry which is preliminary data.</text>
</comment>
<dbReference type="InterPro" id="IPR033870">
    <property type="entry name" value="FatB"/>
</dbReference>
<dbReference type="RefSeq" id="WP_116681382.1">
    <property type="nucleotide sequence ID" value="NZ_QURL01000001.1"/>
</dbReference>
<dbReference type="GO" id="GO:1901678">
    <property type="term" value="P:iron coordination entity transport"/>
    <property type="evidence" value="ECO:0007669"/>
    <property type="project" value="UniProtKB-ARBA"/>
</dbReference>
<gene>
    <name evidence="7" type="ORF">DYI37_01285</name>
</gene>
<dbReference type="InterPro" id="IPR002491">
    <property type="entry name" value="ABC_transptr_periplasmic_BD"/>
</dbReference>
<reference evidence="7 8" key="1">
    <citation type="submission" date="2018-08" db="EMBL/GenBank/DDBJ databases">
        <title>Fulvimarina sp. 85, whole genome shotgun sequence.</title>
        <authorList>
            <person name="Tuo L."/>
        </authorList>
    </citation>
    <scope>NUCLEOTIDE SEQUENCE [LARGE SCALE GENOMIC DNA]</scope>
    <source>
        <strain evidence="7 8">85</strain>
    </source>
</reference>
<dbReference type="CDD" id="cd01140">
    <property type="entry name" value="FatB"/>
    <property type="match status" value="1"/>
</dbReference>
<dbReference type="AlphaFoldDB" id="A0A371XA70"/>
<keyword evidence="3" id="KW-0813">Transport</keyword>
<evidence type="ECO:0000256" key="2">
    <source>
        <dbReference type="ARBA" id="ARBA00008814"/>
    </source>
</evidence>
<dbReference type="SUPFAM" id="SSF53807">
    <property type="entry name" value="Helical backbone' metal receptor"/>
    <property type="match status" value="1"/>
</dbReference>
<organism evidence="7 8">
    <name type="scientific">Fulvimarina endophytica</name>
    <dbReference type="NCBI Taxonomy" id="2293836"/>
    <lineage>
        <taxon>Bacteria</taxon>
        <taxon>Pseudomonadati</taxon>
        <taxon>Pseudomonadota</taxon>
        <taxon>Alphaproteobacteria</taxon>
        <taxon>Hyphomicrobiales</taxon>
        <taxon>Aurantimonadaceae</taxon>
        <taxon>Fulvimarina</taxon>
    </lineage>
</organism>
<protein>
    <submittedName>
        <fullName evidence="7">Siderophore ABC transporter substrate-binding protein</fullName>
    </submittedName>
</protein>
<dbReference type="OrthoDB" id="63946at2"/>
<keyword evidence="4" id="KW-0408">Iron</keyword>